<reference evidence="1 2" key="1">
    <citation type="submission" date="2023-03" db="EMBL/GenBank/DDBJ databases">
        <title>Bacillus Genome Sequencing.</title>
        <authorList>
            <person name="Dunlap C."/>
        </authorList>
    </citation>
    <scope>NUCLEOTIDE SEQUENCE [LARGE SCALE GENOMIC DNA]</scope>
    <source>
        <strain evidence="1 2">B-615</strain>
    </source>
</reference>
<dbReference type="Gene3D" id="2.60.120.40">
    <property type="match status" value="1"/>
</dbReference>
<evidence type="ECO:0000313" key="1">
    <source>
        <dbReference type="EMBL" id="MED1569756.1"/>
    </source>
</evidence>
<dbReference type="Pfam" id="PF26595">
    <property type="entry name" value="A_ENA"/>
    <property type="match status" value="1"/>
</dbReference>
<gene>
    <name evidence="1" type="ORF">P4U88_29035</name>
</gene>
<name>A0ABU6N3S6_9BACI</name>
<sequence>MSQANIPNITPTITLTREDAINLLLSSIALEELGLAHIINAEAEKIQVALGTLPGLSPFPTLSDILAINESVNATLKNAIKKEMLLQSKLETILQTPSFTGPTGAAGATGAAGPTGATGQISNQFLTSDGEELSVPVNTDLVFGPNGSVSGTDITHTPGTNVFTLAPGHTYQVTFTISSTSQLSGLLWNATLNNAVVGTPARSLVTGSFSSSTGYAIVTTPLGPPSTLTIRNTSPSLDIDVTGSISIIELF</sequence>
<organism evidence="1 2">
    <name type="scientific">Bacillus paramycoides</name>
    <dbReference type="NCBI Taxonomy" id="2026194"/>
    <lineage>
        <taxon>Bacteria</taxon>
        <taxon>Bacillati</taxon>
        <taxon>Bacillota</taxon>
        <taxon>Bacilli</taxon>
        <taxon>Bacillales</taxon>
        <taxon>Bacillaceae</taxon>
        <taxon>Bacillus</taxon>
        <taxon>Bacillus cereus group</taxon>
    </lineage>
</organism>
<accession>A0ABU6N3S6</accession>
<dbReference type="EMBL" id="JARMDB010000069">
    <property type="protein sequence ID" value="MED1569756.1"/>
    <property type="molecule type" value="Genomic_DNA"/>
</dbReference>
<dbReference type="InterPro" id="IPR058705">
    <property type="entry name" value="A_ENA"/>
</dbReference>
<comment type="caution">
    <text evidence="1">The sequence shown here is derived from an EMBL/GenBank/DDBJ whole genome shotgun (WGS) entry which is preliminary data.</text>
</comment>
<keyword evidence="2" id="KW-1185">Reference proteome</keyword>
<dbReference type="InterPro" id="IPR008983">
    <property type="entry name" value="Tumour_necrosis_fac-like_dom"/>
</dbReference>
<dbReference type="RefSeq" id="WP_327922208.1">
    <property type="nucleotide sequence ID" value="NZ_JARLYQ010000015.1"/>
</dbReference>
<dbReference type="Proteomes" id="UP001309448">
    <property type="component" value="Unassembled WGS sequence"/>
</dbReference>
<evidence type="ECO:0000313" key="2">
    <source>
        <dbReference type="Proteomes" id="UP001309448"/>
    </source>
</evidence>
<protein>
    <submittedName>
        <fullName evidence="1">Collagen-like protein</fullName>
    </submittedName>
</protein>
<proteinExistence type="predicted"/>